<feature type="transmembrane region" description="Helical" evidence="1">
    <location>
        <begin position="191"/>
        <end position="213"/>
    </location>
</feature>
<evidence type="ECO:0000313" key="3">
    <source>
        <dbReference type="Proteomes" id="UP001497623"/>
    </source>
</evidence>
<comment type="caution">
    <text evidence="2">The sequence shown here is derived from an EMBL/GenBank/DDBJ whole genome shotgun (WGS) entry which is preliminary data.</text>
</comment>
<keyword evidence="3" id="KW-1185">Reference proteome</keyword>
<keyword evidence="1" id="KW-0812">Transmembrane</keyword>
<accession>A0AAV2RE93</accession>
<keyword evidence="1" id="KW-0472">Membrane</keyword>
<proteinExistence type="predicted"/>
<name>A0AAV2RE93_MEGNR</name>
<evidence type="ECO:0000256" key="1">
    <source>
        <dbReference type="SAM" id="Phobius"/>
    </source>
</evidence>
<organism evidence="2 3">
    <name type="scientific">Meganyctiphanes norvegica</name>
    <name type="common">Northern krill</name>
    <name type="synonym">Thysanopoda norvegica</name>
    <dbReference type="NCBI Taxonomy" id="48144"/>
    <lineage>
        <taxon>Eukaryota</taxon>
        <taxon>Metazoa</taxon>
        <taxon>Ecdysozoa</taxon>
        <taxon>Arthropoda</taxon>
        <taxon>Crustacea</taxon>
        <taxon>Multicrustacea</taxon>
        <taxon>Malacostraca</taxon>
        <taxon>Eumalacostraca</taxon>
        <taxon>Eucarida</taxon>
        <taxon>Euphausiacea</taxon>
        <taxon>Euphausiidae</taxon>
        <taxon>Meganyctiphanes</taxon>
    </lineage>
</organism>
<dbReference type="EMBL" id="CAXKWB010021975">
    <property type="protein sequence ID" value="CAL4124043.1"/>
    <property type="molecule type" value="Genomic_DNA"/>
</dbReference>
<gene>
    <name evidence="2" type="ORF">MNOR_LOCUS24185</name>
</gene>
<protein>
    <submittedName>
        <fullName evidence="2">Uncharacterized protein</fullName>
    </submittedName>
</protein>
<dbReference type="AlphaFoldDB" id="A0AAV2RE93"/>
<dbReference type="Proteomes" id="UP001497623">
    <property type="component" value="Unassembled WGS sequence"/>
</dbReference>
<reference evidence="2 3" key="1">
    <citation type="submission" date="2024-05" db="EMBL/GenBank/DDBJ databases">
        <authorList>
            <person name="Wallberg A."/>
        </authorList>
    </citation>
    <scope>NUCLEOTIDE SEQUENCE [LARGE SCALE GENOMIC DNA]</scope>
</reference>
<evidence type="ECO:0000313" key="2">
    <source>
        <dbReference type="EMBL" id="CAL4124043.1"/>
    </source>
</evidence>
<sequence length="265" mass="30286">MATFIGHVVYTSCIITIIMTKSILSLRIYEYDEGVFDTETNETCNIDYSQIGRDFLMSKNSDEQTLWLWPFEDGYLTVHITDSEVKTVELKASIDNEMNWKLIVISWPFCFPFYGCYKGSIEFKEIGPRDNITTSSITFEKKKNLEISIQSDNNFLWTNCKPKVSGTSLEELYVNSSVPEITDQTLNIPSIILYIILAISISMNLYFLLLRIAGRCADSQRQILPESKSETQTGSNDRVEGHVQEHATFNNAAYRQSAHIYDVAD</sequence>
<keyword evidence="1" id="KW-1133">Transmembrane helix</keyword>